<proteinExistence type="predicted"/>
<reference evidence="1" key="1">
    <citation type="journal article" date="2018" name="DNA Res.">
        <title>Multiple hybrid de novo genome assembly of finger millet, an orphan allotetraploid crop.</title>
        <authorList>
            <person name="Hatakeyama M."/>
            <person name="Aluri S."/>
            <person name="Balachadran M.T."/>
            <person name="Sivarajan S.R."/>
            <person name="Patrignani A."/>
            <person name="Gruter S."/>
            <person name="Poveda L."/>
            <person name="Shimizu-Inatsugi R."/>
            <person name="Baeten J."/>
            <person name="Francoijs K.J."/>
            <person name="Nataraja K.N."/>
            <person name="Reddy Y.A.N."/>
            <person name="Phadnis S."/>
            <person name="Ravikumar R.L."/>
            <person name="Schlapbach R."/>
            <person name="Sreeman S.M."/>
            <person name="Shimizu K.K."/>
        </authorList>
    </citation>
    <scope>NUCLEOTIDE SEQUENCE</scope>
</reference>
<sequence length="152" mass="16395">MMGTSEEPPGYDICSTAPPMPHNVAQTCDAKAIDEAMFNRGLHNNQYQVVVPSIIQNCSMSQQVLNELEKEIAPFDISPMAQRSIVEKGQNKLDMTVKHTNLSHNGVFSCSTSQLGHGMEGEGLKNTIGAKVSLLDGHEGKYGSEDGFGIEG</sequence>
<evidence type="ECO:0000313" key="2">
    <source>
        <dbReference type="Proteomes" id="UP001054889"/>
    </source>
</evidence>
<dbReference type="Proteomes" id="UP001054889">
    <property type="component" value="Unassembled WGS sequence"/>
</dbReference>
<comment type="caution">
    <text evidence="1">The sequence shown here is derived from an EMBL/GenBank/DDBJ whole genome shotgun (WGS) entry which is preliminary data.</text>
</comment>
<organism evidence="1 2">
    <name type="scientific">Eleusine coracana subsp. coracana</name>
    <dbReference type="NCBI Taxonomy" id="191504"/>
    <lineage>
        <taxon>Eukaryota</taxon>
        <taxon>Viridiplantae</taxon>
        <taxon>Streptophyta</taxon>
        <taxon>Embryophyta</taxon>
        <taxon>Tracheophyta</taxon>
        <taxon>Spermatophyta</taxon>
        <taxon>Magnoliopsida</taxon>
        <taxon>Liliopsida</taxon>
        <taxon>Poales</taxon>
        <taxon>Poaceae</taxon>
        <taxon>PACMAD clade</taxon>
        <taxon>Chloridoideae</taxon>
        <taxon>Cynodonteae</taxon>
        <taxon>Eleusininae</taxon>
        <taxon>Eleusine</taxon>
    </lineage>
</organism>
<reference evidence="1" key="2">
    <citation type="submission" date="2021-12" db="EMBL/GenBank/DDBJ databases">
        <title>Resequencing data analysis of finger millet.</title>
        <authorList>
            <person name="Hatakeyama M."/>
            <person name="Aluri S."/>
            <person name="Balachadran M.T."/>
            <person name="Sivarajan S.R."/>
            <person name="Poveda L."/>
            <person name="Shimizu-Inatsugi R."/>
            <person name="Schlapbach R."/>
            <person name="Sreeman S.M."/>
            <person name="Shimizu K.K."/>
        </authorList>
    </citation>
    <scope>NUCLEOTIDE SEQUENCE</scope>
</reference>
<name>A0AAV5C6G8_ELECO</name>
<gene>
    <name evidence="1" type="primary">ga10348</name>
    <name evidence="1" type="ORF">PR202_ga10348</name>
</gene>
<dbReference type="EMBL" id="BQKI01000004">
    <property type="protein sequence ID" value="GJM93762.1"/>
    <property type="molecule type" value="Genomic_DNA"/>
</dbReference>
<protein>
    <submittedName>
        <fullName evidence="1">Uncharacterized protein</fullName>
    </submittedName>
</protein>
<keyword evidence="2" id="KW-1185">Reference proteome</keyword>
<accession>A0AAV5C6G8</accession>
<evidence type="ECO:0000313" key="1">
    <source>
        <dbReference type="EMBL" id="GJM93762.1"/>
    </source>
</evidence>
<dbReference type="AlphaFoldDB" id="A0AAV5C6G8"/>